<protein>
    <submittedName>
        <fullName evidence="1">Uncharacterized protein</fullName>
    </submittedName>
</protein>
<reference evidence="1" key="1">
    <citation type="journal article" date="2021" name="Proc. Natl. Acad. Sci. U.S.A.">
        <title>A Catalog of Tens of Thousands of Viruses from Human Metagenomes Reveals Hidden Associations with Chronic Diseases.</title>
        <authorList>
            <person name="Tisza M.J."/>
            <person name="Buck C.B."/>
        </authorList>
    </citation>
    <scope>NUCLEOTIDE SEQUENCE</scope>
    <source>
        <strain evidence="1">CtNQV2</strain>
    </source>
</reference>
<proteinExistence type="predicted"/>
<organism evidence="1">
    <name type="scientific">Myoviridae sp. ctNQV2</name>
    <dbReference type="NCBI Taxonomy" id="2827683"/>
    <lineage>
        <taxon>Viruses</taxon>
        <taxon>Duplodnaviria</taxon>
        <taxon>Heunggongvirae</taxon>
        <taxon>Uroviricota</taxon>
        <taxon>Caudoviricetes</taxon>
    </lineage>
</organism>
<name>A0A8S5RZU8_9CAUD</name>
<dbReference type="EMBL" id="BK032510">
    <property type="protein sequence ID" value="DAF43922.1"/>
    <property type="molecule type" value="Genomic_DNA"/>
</dbReference>
<accession>A0A8S5RZU8</accession>
<evidence type="ECO:0000313" key="1">
    <source>
        <dbReference type="EMBL" id="DAF43922.1"/>
    </source>
</evidence>
<sequence>MASEFRIYQYGKPKPINPKWIIKNNMQNPPACIQSFHFYFNNGKTINLQGGGGICYGSTRNGTINGIASASDFPLTITSYEYQYSSNPNTSGMNYSVNISSYTYSDYQQGKTLEITINSYI</sequence>